<dbReference type="PANTHER" id="PTHR10763">
    <property type="entry name" value="CELL DIVISION CONTROL PROTEIN 6-RELATED"/>
    <property type="match status" value="1"/>
</dbReference>
<protein>
    <recommendedName>
        <fullName evidence="5">ORC1-type DNA replication protein</fullName>
    </recommendedName>
</protein>
<feature type="binding site" evidence="5">
    <location>
        <begin position="69"/>
        <end position="73"/>
    </location>
    <ligand>
        <name>ATP</name>
        <dbReference type="ChEBI" id="CHEBI:30616"/>
    </ligand>
</feature>
<dbReference type="InterPro" id="IPR015163">
    <property type="entry name" value="Cdc6_C"/>
</dbReference>
<dbReference type="GO" id="GO:0005524">
    <property type="term" value="F:ATP binding"/>
    <property type="evidence" value="ECO:0007669"/>
    <property type="project" value="UniProtKB-UniRule"/>
</dbReference>
<evidence type="ECO:0000256" key="5">
    <source>
        <dbReference type="HAMAP-Rule" id="MF_01407"/>
    </source>
</evidence>
<accession>A0A520KYE3</accession>
<evidence type="ECO:0000256" key="1">
    <source>
        <dbReference type="ARBA" id="ARBA00006184"/>
    </source>
</evidence>
<feature type="domain" description="Cdc6 C-terminal" evidence="7">
    <location>
        <begin position="308"/>
        <end position="390"/>
    </location>
</feature>
<comment type="function">
    <text evidence="5">Involved in regulation of DNA replication.</text>
</comment>
<dbReference type="SMART" id="SM00382">
    <property type="entry name" value="AAA"/>
    <property type="match status" value="1"/>
</dbReference>
<name>A0A520KYE3_9EURY</name>
<feature type="binding site" evidence="5">
    <location>
        <position position="225"/>
    </location>
    <ligand>
        <name>ATP</name>
        <dbReference type="ChEBI" id="CHEBI:30616"/>
    </ligand>
</feature>
<dbReference type="InterPro" id="IPR027417">
    <property type="entry name" value="P-loop_NTPase"/>
</dbReference>
<evidence type="ECO:0000313" key="9">
    <source>
        <dbReference type="Proteomes" id="UP000320766"/>
    </source>
</evidence>
<dbReference type="EMBL" id="RXIL01000025">
    <property type="protein sequence ID" value="RZN72669.1"/>
    <property type="molecule type" value="Genomic_DNA"/>
</dbReference>
<dbReference type="NCBIfam" id="TIGR02928">
    <property type="entry name" value="orc1/cdc6 family replication initiation protein"/>
    <property type="match status" value="1"/>
</dbReference>
<dbReference type="Proteomes" id="UP000320766">
    <property type="component" value="Unassembled WGS sequence"/>
</dbReference>
<sequence>MHKENISGMFGQFLENTLIFSNKEALRHSYAPDYLPHRKEQIEDIASIVAPALKRETPSNILIFGKPGTGKTACVKFVGKELNEVASRKDVPCAFLYLNCEMVDTQYRVLANLVNHFGREVPMTGWPTDKVYVEFRECIEERAQAVIIVLDEIDKLVKRGGDDLLYNLSRMNADLQSAKLSIIGISNDLKFTSYLDSRTLSSLGREEIVFSPYDAEQLKDILKERAKIAFKEGVLSDGVIPLCAAFAAQEHGDARKALDLLRVSGELAEREKKGKIMEEHVKRGKEKIEIDGTMEVVKTLPAQSKIILYSVLLLSRCKKDGSSTGNVYSMYKKLCDVVGLDNLSYRRVADLISELDTLGLINAVLMSRGRYGRTREISLAVPSKTVEKAITGDERMRVLMNTSSKQQTL</sequence>
<dbReference type="CDD" id="cd08768">
    <property type="entry name" value="Cdc6_C"/>
    <property type="match status" value="1"/>
</dbReference>
<evidence type="ECO:0000256" key="3">
    <source>
        <dbReference type="ARBA" id="ARBA00022741"/>
    </source>
</evidence>
<keyword evidence="2 5" id="KW-0235">DNA replication</keyword>
<evidence type="ECO:0000313" key="8">
    <source>
        <dbReference type="EMBL" id="RZN72669.1"/>
    </source>
</evidence>
<evidence type="ECO:0000256" key="4">
    <source>
        <dbReference type="ARBA" id="ARBA00022840"/>
    </source>
</evidence>
<keyword evidence="3 5" id="KW-0547">Nucleotide-binding</keyword>
<dbReference type="FunFam" id="1.10.8.60:FF:000073">
    <property type="entry name" value="ORC1-type DNA replication protein"/>
    <property type="match status" value="1"/>
</dbReference>
<dbReference type="FunFam" id="3.40.50.300:FF:000930">
    <property type="entry name" value="ORC1-type DNA replication protein"/>
    <property type="match status" value="1"/>
</dbReference>
<gene>
    <name evidence="8" type="ORF">EF807_01350</name>
</gene>
<dbReference type="SUPFAM" id="SSF46785">
    <property type="entry name" value="Winged helix' DNA-binding domain"/>
    <property type="match status" value="1"/>
</dbReference>
<dbReference type="InterPro" id="IPR036388">
    <property type="entry name" value="WH-like_DNA-bd_sf"/>
</dbReference>
<dbReference type="NCBIfam" id="NF001625">
    <property type="entry name" value="PRK00411.1-3"/>
    <property type="match status" value="1"/>
</dbReference>
<comment type="similarity">
    <text evidence="1 5">Belongs to the CDC6/cdc18 family.</text>
</comment>
<dbReference type="Pfam" id="PF13401">
    <property type="entry name" value="AAA_22"/>
    <property type="match status" value="1"/>
</dbReference>
<dbReference type="CDD" id="cd00009">
    <property type="entry name" value="AAA"/>
    <property type="match status" value="1"/>
</dbReference>
<dbReference type="InterPro" id="IPR050311">
    <property type="entry name" value="ORC1/CDC6"/>
</dbReference>
<dbReference type="HAMAP" id="MF_01407">
    <property type="entry name" value="ORC1_type_DNA_replic_protein"/>
    <property type="match status" value="1"/>
</dbReference>
<evidence type="ECO:0000259" key="6">
    <source>
        <dbReference type="SMART" id="SM00382"/>
    </source>
</evidence>
<keyword evidence="4 5" id="KW-0067">ATP-binding</keyword>
<dbReference type="Gene3D" id="1.10.8.60">
    <property type="match status" value="1"/>
</dbReference>
<dbReference type="InterPro" id="IPR014277">
    <property type="entry name" value="Orc1/Cdc6_arc"/>
</dbReference>
<feature type="binding site" evidence="5">
    <location>
        <position position="213"/>
    </location>
    <ligand>
        <name>ATP</name>
        <dbReference type="ChEBI" id="CHEBI:30616"/>
    </ligand>
</feature>
<reference evidence="8 9" key="1">
    <citation type="journal article" date="2019" name="Nat. Microbiol.">
        <title>Wide diversity of methane and short-chain alkane metabolisms in uncultured archaea.</title>
        <authorList>
            <person name="Borrel G."/>
            <person name="Adam P.S."/>
            <person name="McKay L.J."/>
            <person name="Chen L.X."/>
            <person name="Sierra-Garcia I.N."/>
            <person name="Sieber C.M."/>
            <person name="Letourneur Q."/>
            <person name="Ghozlane A."/>
            <person name="Andersen G.L."/>
            <person name="Li W.J."/>
            <person name="Hallam S.J."/>
            <person name="Muyzer G."/>
            <person name="de Oliveira V.M."/>
            <person name="Inskeep W.P."/>
            <person name="Banfield J.F."/>
            <person name="Gribaldo S."/>
        </authorList>
    </citation>
    <scope>NUCLEOTIDE SEQUENCE [LARGE SCALE GENOMIC DNA]</scope>
    <source>
        <strain evidence="8">NM1b</strain>
    </source>
</reference>
<feature type="domain" description="AAA+ ATPase" evidence="6">
    <location>
        <begin position="57"/>
        <end position="214"/>
    </location>
</feature>
<dbReference type="Pfam" id="PF09079">
    <property type="entry name" value="WHD_Cdc6"/>
    <property type="match status" value="1"/>
</dbReference>
<dbReference type="AlphaFoldDB" id="A0A520KYE3"/>
<comment type="caution">
    <text evidence="8">The sequence shown here is derived from an EMBL/GenBank/DDBJ whole genome shotgun (WGS) entry which is preliminary data.</text>
</comment>
<evidence type="ECO:0000259" key="7">
    <source>
        <dbReference type="SMART" id="SM01074"/>
    </source>
</evidence>
<dbReference type="SMART" id="SM01074">
    <property type="entry name" value="Cdc6_C"/>
    <property type="match status" value="1"/>
</dbReference>
<dbReference type="Gene3D" id="1.10.10.10">
    <property type="entry name" value="Winged helix-like DNA-binding domain superfamily/Winged helix DNA-binding domain"/>
    <property type="match status" value="1"/>
</dbReference>
<dbReference type="GO" id="GO:0006260">
    <property type="term" value="P:DNA replication"/>
    <property type="evidence" value="ECO:0007669"/>
    <property type="project" value="UniProtKB-UniRule"/>
</dbReference>
<dbReference type="SUPFAM" id="SSF52540">
    <property type="entry name" value="P-loop containing nucleoside triphosphate hydrolases"/>
    <property type="match status" value="1"/>
</dbReference>
<dbReference type="Gene3D" id="3.40.50.300">
    <property type="entry name" value="P-loop containing nucleotide triphosphate hydrolases"/>
    <property type="match status" value="1"/>
</dbReference>
<evidence type="ECO:0000256" key="2">
    <source>
        <dbReference type="ARBA" id="ARBA00022705"/>
    </source>
</evidence>
<proteinExistence type="inferred from homology"/>
<dbReference type="InterPro" id="IPR049945">
    <property type="entry name" value="AAA_22"/>
</dbReference>
<dbReference type="PANTHER" id="PTHR10763:SF22">
    <property type="entry name" value="ORC1-TYPE DNA REPLICATION PROTEIN"/>
    <property type="match status" value="1"/>
</dbReference>
<dbReference type="Pfam" id="PF22703">
    <property type="entry name" value="Cdc6_lid"/>
    <property type="match status" value="1"/>
</dbReference>
<dbReference type="InterPro" id="IPR036390">
    <property type="entry name" value="WH_DNA-bd_sf"/>
</dbReference>
<organism evidence="8 9">
    <name type="scientific">Candidatus Methanolliviera hydrocarbonicum</name>
    <dbReference type="NCBI Taxonomy" id="2491085"/>
    <lineage>
        <taxon>Archaea</taxon>
        <taxon>Methanobacteriati</taxon>
        <taxon>Methanobacteriota</taxon>
        <taxon>Candidatus Methanoliparia</taxon>
        <taxon>Candidatus Methanoliparales</taxon>
        <taxon>Candidatus Methanollivieraceae</taxon>
        <taxon>Candidatus Methanolliviera</taxon>
    </lineage>
</organism>
<dbReference type="InterPro" id="IPR055237">
    <property type="entry name" value="Cdc6_lid"/>
</dbReference>
<dbReference type="InterPro" id="IPR003593">
    <property type="entry name" value="AAA+_ATPase"/>
</dbReference>
<dbReference type="GO" id="GO:0016887">
    <property type="term" value="F:ATP hydrolysis activity"/>
    <property type="evidence" value="ECO:0007669"/>
    <property type="project" value="InterPro"/>
</dbReference>